<accession>X1QDC3</accession>
<evidence type="ECO:0000313" key="1">
    <source>
        <dbReference type="EMBL" id="GAI66228.1"/>
    </source>
</evidence>
<gene>
    <name evidence="1" type="ORF">S12H4_08632</name>
</gene>
<organism evidence="1">
    <name type="scientific">marine sediment metagenome</name>
    <dbReference type="NCBI Taxonomy" id="412755"/>
    <lineage>
        <taxon>unclassified sequences</taxon>
        <taxon>metagenomes</taxon>
        <taxon>ecological metagenomes</taxon>
    </lineage>
</organism>
<comment type="caution">
    <text evidence="1">The sequence shown here is derived from an EMBL/GenBank/DDBJ whole genome shotgun (WGS) entry which is preliminary data.</text>
</comment>
<dbReference type="EMBL" id="BARW01003360">
    <property type="protein sequence ID" value="GAI66228.1"/>
    <property type="molecule type" value="Genomic_DNA"/>
</dbReference>
<sequence>PVILGDQFRSNNILSKMLLRPAPKDAPFMLQTDAYETLGFKYLKENKIIEALECYRIALDSSIGFTMAIRSLGKSALLNQNEINHLNIPKNLENKLISSVGRLKNKINPGAYCSWVEELRIVEQQWMKLNQKDYGSKEYIELCLKTGRYKEALSNAKSLEDEKVIEKVKLVTPEEILDIEFLKGYIAKNFPESSMFR</sequence>
<protein>
    <submittedName>
        <fullName evidence="1">Uncharacterized protein</fullName>
    </submittedName>
</protein>
<feature type="non-terminal residue" evidence="1">
    <location>
        <position position="1"/>
    </location>
</feature>
<proteinExistence type="predicted"/>
<name>X1QDC3_9ZZZZ</name>
<dbReference type="AlphaFoldDB" id="X1QDC3"/>
<reference evidence="1" key="1">
    <citation type="journal article" date="2014" name="Front. Microbiol.">
        <title>High frequency of phylogenetically diverse reductive dehalogenase-homologous genes in deep subseafloor sedimentary metagenomes.</title>
        <authorList>
            <person name="Kawai M."/>
            <person name="Futagami T."/>
            <person name="Toyoda A."/>
            <person name="Takaki Y."/>
            <person name="Nishi S."/>
            <person name="Hori S."/>
            <person name="Arai W."/>
            <person name="Tsubouchi T."/>
            <person name="Morono Y."/>
            <person name="Uchiyama I."/>
            <person name="Ito T."/>
            <person name="Fujiyama A."/>
            <person name="Inagaki F."/>
            <person name="Takami H."/>
        </authorList>
    </citation>
    <scope>NUCLEOTIDE SEQUENCE</scope>
    <source>
        <strain evidence="1">Expedition CK06-06</strain>
    </source>
</reference>